<dbReference type="OMA" id="STCATHT"/>
<sequence length="668" mass="74705">MGPPKSNAEGWKHVSRDGNNLKCRLCGHAFTGSLTRAMDHLLGNSAGRGGGVAACGSVTPEIRTALEKEQSSSIVGKMQSAQKKQRVQENMSKFTTSVVSSSTSMPNTSIGGSMGSATLKNLWKPLEKQHVDDAFADLFYSSAIPFNVARNPHFRNAIQKAAEFGKGYTPPSSEALRTTLLQRSKDRVTEKLSEVKASWRATGCTILSDGWSDICQRPLINVLVACPQGVVFLKVIDTMNHKKTSEYIFEILEEAILEIGVENVVQVVTDSAANCVGAGKLIVEKYPQIYWSPCAAHCLDLLLHDLAKFPWIHEAIHRGRAIANFIRNHRLTLNLYRQHASRELLRPCETRFASFYITLKRVVEEKAALRFVMCSNEWENSVLSKGPKGKNIEQIVLNSNFWESATKVLNVCEPIVDVLRMVDGDTPCLGMLYESMDRCKEAIQKALNNVEGDYMEIWNTVDYRWKMMHTPLHAATCYLEPKLFQVDRDSDLEVMTGLYEAIEKFEPDPTTACLIRKQCWKYKAGEGMFGMSAAKYDMSQADMLGYRWWKSYGAQTPELQRFAIRILSQGASSSACERNWSCFDHIHSKKRNKLLSGKLGDLVYIRSNLQLSMNNATKDSTSSLQHKIPDNTMDADEPDFLDDELSVASSDDDTASTQPSALDDLELV</sequence>
<feature type="domain" description="HAT C-terminal dimerisation" evidence="3">
    <location>
        <begin position="546"/>
        <end position="609"/>
    </location>
</feature>
<dbReference type="PANTHER" id="PTHR32166:SF81">
    <property type="entry name" value="OS06G0658400 PROTEIN"/>
    <property type="match status" value="1"/>
</dbReference>
<dbReference type="Proteomes" id="UP000824469">
    <property type="component" value="Unassembled WGS sequence"/>
</dbReference>
<organism evidence="4 5">
    <name type="scientific">Taxus chinensis</name>
    <name type="common">Chinese yew</name>
    <name type="synonym">Taxus wallichiana var. chinensis</name>
    <dbReference type="NCBI Taxonomy" id="29808"/>
    <lineage>
        <taxon>Eukaryota</taxon>
        <taxon>Viridiplantae</taxon>
        <taxon>Streptophyta</taxon>
        <taxon>Embryophyta</taxon>
        <taxon>Tracheophyta</taxon>
        <taxon>Spermatophyta</taxon>
        <taxon>Pinopsida</taxon>
        <taxon>Pinidae</taxon>
        <taxon>Conifers II</taxon>
        <taxon>Cupressales</taxon>
        <taxon>Taxaceae</taxon>
        <taxon>Taxus</taxon>
    </lineage>
</organism>
<feature type="domain" description="DUF659" evidence="2">
    <location>
        <begin position="171"/>
        <end position="322"/>
    </location>
</feature>
<protein>
    <submittedName>
        <fullName evidence="4">Uncharacterized protein</fullName>
    </submittedName>
</protein>
<reference evidence="4 5" key="1">
    <citation type="journal article" date="2021" name="Nat. Plants">
        <title>The Taxus genome provides insights into paclitaxel biosynthesis.</title>
        <authorList>
            <person name="Xiong X."/>
            <person name="Gou J."/>
            <person name="Liao Q."/>
            <person name="Li Y."/>
            <person name="Zhou Q."/>
            <person name="Bi G."/>
            <person name="Li C."/>
            <person name="Du R."/>
            <person name="Wang X."/>
            <person name="Sun T."/>
            <person name="Guo L."/>
            <person name="Liang H."/>
            <person name="Lu P."/>
            <person name="Wu Y."/>
            <person name="Zhang Z."/>
            <person name="Ro D.K."/>
            <person name="Shang Y."/>
            <person name="Huang S."/>
            <person name="Yan J."/>
        </authorList>
    </citation>
    <scope>NUCLEOTIDE SEQUENCE [LARGE SCALE GENOMIC DNA]</scope>
    <source>
        <strain evidence="4">Ta-2019</strain>
    </source>
</reference>
<dbReference type="Pfam" id="PF04937">
    <property type="entry name" value="DUF659"/>
    <property type="match status" value="1"/>
</dbReference>
<dbReference type="AlphaFoldDB" id="A0AA38F9I0"/>
<comment type="caution">
    <text evidence="4">The sequence shown here is derived from an EMBL/GenBank/DDBJ whole genome shotgun (WGS) entry which is preliminary data.</text>
</comment>
<evidence type="ECO:0000313" key="4">
    <source>
        <dbReference type="EMBL" id="KAH9294278.1"/>
    </source>
</evidence>
<dbReference type="EMBL" id="JAHRHJ020000248">
    <property type="protein sequence ID" value="KAH9294278.1"/>
    <property type="molecule type" value="Genomic_DNA"/>
</dbReference>
<name>A0AA38F9I0_TAXCH</name>
<dbReference type="GO" id="GO:0046983">
    <property type="term" value="F:protein dimerization activity"/>
    <property type="evidence" value="ECO:0007669"/>
    <property type="project" value="InterPro"/>
</dbReference>
<evidence type="ECO:0000313" key="5">
    <source>
        <dbReference type="Proteomes" id="UP000824469"/>
    </source>
</evidence>
<dbReference type="InterPro" id="IPR008906">
    <property type="entry name" value="HATC_C_dom"/>
</dbReference>
<proteinExistence type="predicted"/>
<feature type="compositionally biased region" description="Polar residues" evidence="1">
    <location>
        <begin position="616"/>
        <end position="625"/>
    </location>
</feature>
<dbReference type="SUPFAM" id="SSF53098">
    <property type="entry name" value="Ribonuclease H-like"/>
    <property type="match status" value="1"/>
</dbReference>
<keyword evidence="5" id="KW-1185">Reference proteome</keyword>
<evidence type="ECO:0000259" key="3">
    <source>
        <dbReference type="Pfam" id="PF05699"/>
    </source>
</evidence>
<feature type="region of interest" description="Disordered" evidence="1">
    <location>
        <begin position="616"/>
        <end position="668"/>
    </location>
</feature>
<dbReference type="PANTHER" id="PTHR32166">
    <property type="entry name" value="OSJNBA0013A04.12 PROTEIN"/>
    <property type="match status" value="1"/>
</dbReference>
<gene>
    <name evidence="4" type="ORF">KI387_040520</name>
</gene>
<accession>A0AA38F9I0</accession>
<evidence type="ECO:0000259" key="2">
    <source>
        <dbReference type="Pfam" id="PF04937"/>
    </source>
</evidence>
<dbReference type="InterPro" id="IPR012337">
    <property type="entry name" value="RNaseH-like_sf"/>
</dbReference>
<evidence type="ECO:0000256" key="1">
    <source>
        <dbReference type="SAM" id="MobiDB-lite"/>
    </source>
</evidence>
<feature type="compositionally biased region" description="Acidic residues" evidence="1">
    <location>
        <begin position="633"/>
        <end position="654"/>
    </location>
</feature>
<dbReference type="Pfam" id="PF05699">
    <property type="entry name" value="Dimer_Tnp_hAT"/>
    <property type="match status" value="1"/>
</dbReference>
<dbReference type="InterPro" id="IPR007021">
    <property type="entry name" value="DUF659"/>
</dbReference>